<sequence>MVILGDEKESYTSYCDKNNDILISKQKIEDLKKSIENLLNDKNAHYELNHIKRSLNELDIYTKNKSDLFNNYNLNESLNDSYKDKTFEELKSQLIKQKNLNSCLSLKLKSIHIKLNNLFLKKNEFEKTINNKIKEIELQFLIIQNVTHENKGIPISKELKEQEKHLQNSHENVAIYDTHEIENNDKKKLYTNFHNEEKDHLKCLLEEYSKTLEIYKMGKIQLEFELKCCKEKLNEEIEKNNNYNNKMKSYEIHIDVVKNENCKNLEELNDLKLQLEKTKSENNQNYVKNKILNDEKNNLDKINNDLKIKIKNFKTLLNDAQNKEYILNNFTQKIFNIITYLKNNDEHNFLNDKIHNKLDINQDQIYVQTELYIDIISSSIRNLINFKKTLEERNVELEKVTHEMKELRKELILKKKNYEELRLKLNHLECVERDSVKINSEKEKGEKVIYELKEKLDNDEKIINDLKKKNSYQVYKMKDYEKRENNLINEINKLKLFIEENKMTVERGNEMNNKKLEEMKQKNKELINNLNDISDELKNCIEQVNSVSRNMANVEKEKENIINELQILRMKNDTMRKRISKFEEQEKVLKFKLYTLNNDIFSKNEKLNDMQKKLNDVNEKYKNIVECLNNYKTEHKEQIEKKIERINTLKQNYYYLKKEYDLKNKELEKNIEHGKKLEHELSHCYEENQKLNEEIKRRNSFIKNKDRKIDLLTNIENELLKKKEINNIKLMEKQNVIKNNEQLLKDIKDENEKMNEHVNKLQNELIKRELQNKCISKDIEFCKKEKEDKIKNLEDDLLEKKKCIENLKDELINIKKKMEDKMHMTNEMDLLSNKVEELNRINKTYEKNIVELNNELDVIKKKLNDEEFLKEEEKKKNIDMVYKIKEYEIQIKEKENEIDSLKKNEQNLHVLKNEELNEKEIILKNKYDKEINMIIEQYNKKIQEEKDMLNNKIKSMDQTHKNQIEEMQEENKKELKRLKNVCDMNLQSQILIKENEKHMQEKVEEYKNLLKQKDQELKNIIQEYDERIEIQNKEMEDIVNDCEEKLKQAKINNKKLTTATNMANNNNMLMDENLKEKDKKINDLMKDMEKKKEEINKLVEEKSKLEHSHVKIQNEMSLTNINFEEEKERMEIYEHQKEDRKRKDKKKKGHSSDKEEKYNKKEKTKEKSSNILFDEEYIIQLEELRDTGENFFIYLKSLSKELDVIINKLKSKDDALLNDAFNKINLAITSWNIFNEENKEGDNITTVENTATEGNITIDENTTEVEMNNEEVYKIFSVEKYDMLKKEVGEKVECIQKLIG</sequence>
<evidence type="ECO:0000313" key="4">
    <source>
        <dbReference type="Proteomes" id="UP000054282"/>
    </source>
</evidence>
<feature type="compositionally biased region" description="Basic and acidic residues" evidence="2">
    <location>
        <begin position="1150"/>
        <end position="1165"/>
    </location>
</feature>
<accession>A0A0L7M6K3</accession>
<dbReference type="OrthoDB" id="372915at2759"/>
<dbReference type="OMA" id="VQTELYI"/>
<evidence type="ECO:0000313" key="3">
    <source>
        <dbReference type="EMBL" id="KOB88215.1"/>
    </source>
</evidence>
<dbReference type="EMBL" id="GG701596">
    <property type="protein sequence ID" value="KOB88215.1"/>
    <property type="molecule type" value="Genomic_DNA"/>
</dbReference>
<protein>
    <submittedName>
        <fullName evidence="3">Uncharacterized protein</fullName>
    </submittedName>
</protein>
<reference evidence="4" key="1">
    <citation type="submission" date="2006-09" db="EMBL/GenBank/DDBJ databases">
        <title>Annotation of Plasmodium falciparum Dd2.</title>
        <authorList>
            <consortium name="The Broad Institute Genome Sequencing Platform"/>
            <person name="Volkman S.K."/>
            <person name="Neafsey D.E."/>
            <person name="Dash A.P."/>
            <person name="Chitnis C.E."/>
            <person name="Hartl D.L."/>
            <person name="Young S.K."/>
            <person name="Zeng Q."/>
            <person name="Koehrsen M."/>
            <person name="Alvarado L."/>
            <person name="Berlin A."/>
            <person name="Borenstein D."/>
            <person name="Chapman S.B."/>
            <person name="Chen Z."/>
            <person name="Engels R."/>
            <person name="Freedman E."/>
            <person name="Gellesch M."/>
            <person name="Goldberg J."/>
            <person name="Griggs A."/>
            <person name="Gujja S."/>
            <person name="Heilman E.R."/>
            <person name="Heiman D.I."/>
            <person name="Howarth C."/>
            <person name="Jen D."/>
            <person name="Larson L."/>
            <person name="Mehta T."/>
            <person name="Neiman D."/>
            <person name="Park D."/>
            <person name="Pearson M."/>
            <person name="Roberts A."/>
            <person name="Saif S."/>
            <person name="Shea T."/>
            <person name="Shenoy N."/>
            <person name="Sisk P."/>
            <person name="Stolte C."/>
            <person name="Sykes S."/>
            <person name="Walk T."/>
            <person name="White J."/>
            <person name="Yandava C."/>
            <person name="Haas B."/>
            <person name="Henn M.R."/>
            <person name="Nusbaum C."/>
            <person name="Birren B."/>
        </authorList>
    </citation>
    <scope>NUCLEOTIDE SEQUENCE [LARGE SCALE GENOMIC DNA]</scope>
</reference>
<gene>
    <name evidence="3" type="ORF">PFDG_00214</name>
</gene>
<evidence type="ECO:0000256" key="1">
    <source>
        <dbReference type="SAM" id="Coils"/>
    </source>
</evidence>
<feature type="region of interest" description="Disordered" evidence="2">
    <location>
        <begin position="1133"/>
        <end position="1165"/>
    </location>
</feature>
<feature type="coiled-coil region" evidence="1">
    <location>
        <begin position="449"/>
        <end position="694"/>
    </location>
</feature>
<feature type="coiled-coil region" evidence="1">
    <location>
        <begin position="226"/>
        <end position="323"/>
    </location>
</feature>
<feature type="coiled-coil region" evidence="1">
    <location>
        <begin position="21"/>
        <end position="48"/>
    </location>
</feature>
<name>A0A0L7M6K3_PLAF4</name>
<dbReference type="KEGG" id="pfd:PFDG_00214"/>
<evidence type="ECO:0000256" key="2">
    <source>
        <dbReference type="SAM" id="MobiDB-lite"/>
    </source>
</evidence>
<proteinExistence type="predicted"/>
<keyword evidence="1" id="KW-0175">Coiled coil</keyword>
<feature type="coiled-coil region" evidence="1">
    <location>
        <begin position="380"/>
        <end position="424"/>
    </location>
</feature>
<dbReference type="Proteomes" id="UP000054282">
    <property type="component" value="Unassembled WGS sequence"/>
</dbReference>
<organism evidence="3 4">
    <name type="scientific">Plasmodium falciparum (isolate Dd2)</name>
    <dbReference type="NCBI Taxonomy" id="57267"/>
    <lineage>
        <taxon>Eukaryota</taxon>
        <taxon>Sar</taxon>
        <taxon>Alveolata</taxon>
        <taxon>Apicomplexa</taxon>
        <taxon>Aconoidasida</taxon>
        <taxon>Haemosporida</taxon>
        <taxon>Plasmodiidae</taxon>
        <taxon>Plasmodium</taxon>
        <taxon>Plasmodium (Laverania)</taxon>
    </lineage>
</organism>
<reference evidence="4" key="2">
    <citation type="submission" date="2006-09" db="EMBL/GenBank/DDBJ databases">
        <title>The genome sequence of Plasmodium falciparum Dd2.</title>
        <authorList>
            <consortium name="The Broad Institute Genome Sequencing Platform"/>
            <person name="Birren B."/>
            <person name="Lander E."/>
            <person name="Galagan J."/>
            <person name="Nusbaum C."/>
            <person name="Devon K."/>
            <person name="Henn M."/>
            <person name="Jaffe D."/>
            <person name="Butler J."/>
            <person name="Alvarez P."/>
            <person name="Gnerre S."/>
            <person name="Grabherr M."/>
            <person name="Kleber M."/>
            <person name="Mauceli E."/>
            <person name="Brockman W."/>
            <person name="MacCallum I.A."/>
            <person name="Rounsley S."/>
            <person name="Young S."/>
            <person name="LaButti K."/>
            <person name="Pushparaj V."/>
            <person name="DeCaprio D."/>
            <person name="Crawford M."/>
            <person name="Koehrsen M."/>
            <person name="Engels R."/>
            <person name="Montgomery P."/>
            <person name="Pearson M."/>
            <person name="Howarth C."/>
            <person name="Larson L."/>
            <person name="Luoma S."/>
            <person name="White J."/>
            <person name="Kodira C."/>
            <person name="Zeng Q."/>
            <person name="O'Leary S."/>
            <person name="Yandava C."/>
            <person name="Alvarado L."/>
            <person name="Wirth D."/>
            <person name="Volkman S."/>
            <person name="Hartl D."/>
        </authorList>
    </citation>
    <scope>NUCLEOTIDE SEQUENCE [LARGE SCALE GENOMIC DNA]</scope>
</reference>